<protein>
    <submittedName>
        <fullName evidence="1">Sensory rhodopsin transducer</fullName>
    </submittedName>
</protein>
<proteinExistence type="predicted"/>
<dbReference type="EMBL" id="JAKTMA010000021">
    <property type="protein sequence ID" value="MCR0233615.1"/>
    <property type="molecule type" value="Genomic_DNA"/>
</dbReference>
<dbReference type="Proteomes" id="UP001203972">
    <property type="component" value="Unassembled WGS sequence"/>
</dbReference>
<dbReference type="Pfam" id="PF07100">
    <property type="entry name" value="ASRT"/>
    <property type="match status" value="1"/>
</dbReference>
<dbReference type="EMBL" id="QVEV01000007">
    <property type="protein sequence ID" value="RGC16746.1"/>
    <property type="molecule type" value="Genomic_DNA"/>
</dbReference>
<evidence type="ECO:0000313" key="1">
    <source>
        <dbReference type="EMBL" id="MCR0233615.1"/>
    </source>
</evidence>
<dbReference type="SUPFAM" id="SSF89232">
    <property type="entry name" value="Hypothetical protein TM1070"/>
    <property type="match status" value="1"/>
</dbReference>
<dbReference type="Gene3D" id="2.60.290.11">
    <property type="entry name" value="TM1070-like"/>
    <property type="match status" value="1"/>
</dbReference>
<dbReference type="RefSeq" id="WP_054344229.1">
    <property type="nucleotide sequence ID" value="NZ_BAABYY010000002.1"/>
</dbReference>
<dbReference type="Proteomes" id="UP000260025">
    <property type="component" value="Unassembled WGS sequence"/>
</dbReference>
<reference evidence="2 3" key="1">
    <citation type="submission" date="2018-08" db="EMBL/GenBank/DDBJ databases">
        <title>A genome reference for cultivated species of the human gut microbiota.</title>
        <authorList>
            <person name="Zou Y."/>
            <person name="Xue W."/>
            <person name="Luo G."/>
        </authorList>
    </citation>
    <scope>NUCLEOTIDE SEQUENCE [LARGE SCALE GENOMIC DNA]</scope>
    <source>
        <strain evidence="2 3">OF01-2LB</strain>
    </source>
</reference>
<evidence type="ECO:0000313" key="3">
    <source>
        <dbReference type="Proteomes" id="UP000260025"/>
    </source>
</evidence>
<accession>A0A3E2VZ40</accession>
<evidence type="ECO:0000313" key="2">
    <source>
        <dbReference type="EMBL" id="RGC16746.1"/>
    </source>
</evidence>
<reference evidence="1" key="2">
    <citation type="journal article" date="2022" name="Clin. Infect. Dis.">
        <title>Association between Clostridium innocuum and antibiotic-associated diarrhea in adults and children: A cross-sectional study and comparative genomics analysis.</title>
        <authorList>
            <person name="Cherny K.E."/>
            <person name="Muscat E.B."/>
            <person name="Balaji A."/>
            <person name="Mukherjee J."/>
            <person name="Ozer E.A."/>
            <person name="Angarone M.P."/>
            <person name="Hauser A.R."/>
            <person name="Sichel J.S."/>
            <person name="Amponsah E."/>
            <person name="Kociolek L.K."/>
        </authorList>
    </citation>
    <scope>NUCLEOTIDE SEQUENCE</scope>
    <source>
        <strain evidence="1">NU1-AC-029v</strain>
    </source>
</reference>
<comment type="caution">
    <text evidence="2">The sequence shown here is derived from an EMBL/GenBank/DDBJ whole genome shotgun (WGS) entry which is preliminary data.</text>
</comment>
<dbReference type="InterPro" id="IPR036698">
    <property type="entry name" value="TM1070-like_sf"/>
</dbReference>
<name>A0A3E2VZ40_CLOIN</name>
<dbReference type="InterPro" id="IPR009794">
    <property type="entry name" value="ASRT"/>
</dbReference>
<organism evidence="2 3">
    <name type="scientific">Clostridium innocuum</name>
    <dbReference type="NCBI Taxonomy" id="1522"/>
    <lineage>
        <taxon>Bacteria</taxon>
        <taxon>Bacillati</taxon>
        <taxon>Bacillota</taxon>
        <taxon>Clostridia</taxon>
        <taxon>Eubacteriales</taxon>
        <taxon>Clostridiaceae</taxon>
        <taxon>Clostridium</taxon>
    </lineage>
</organism>
<gene>
    <name evidence="2" type="ORF">DXA38_06830</name>
    <name evidence="1" type="ORF">MKC95_12625</name>
</gene>
<sequence>MFIKYIPDGYWHSRSNGVFQSHEAICVLNTQEKRVAIDLILYFEDRDVMTGFHVDVKPKRTLHIRMDQITNTQGEHVPVDTPYAVEIRCSHPVKIQYSRVDTSQSEMAVATTIL</sequence>
<dbReference type="OrthoDB" id="512504at2"/>
<dbReference type="AlphaFoldDB" id="A0A3E2VZ40"/>